<dbReference type="AlphaFoldDB" id="A0AAD9Y114"/>
<protein>
    <submittedName>
        <fullName evidence="1">Uncharacterized protein</fullName>
    </submittedName>
</protein>
<evidence type="ECO:0000313" key="1">
    <source>
        <dbReference type="EMBL" id="KAK2731351.1"/>
    </source>
</evidence>
<name>A0AAD9Y114_COLKA</name>
<keyword evidence="2" id="KW-1185">Reference proteome</keyword>
<dbReference type="Proteomes" id="UP001281614">
    <property type="component" value="Unassembled WGS sequence"/>
</dbReference>
<comment type="caution">
    <text evidence="1">The sequence shown here is derived from an EMBL/GenBank/DDBJ whole genome shotgun (WGS) entry which is preliminary data.</text>
</comment>
<evidence type="ECO:0000313" key="2">
    <source>
        <dbReference type="Proteomes" id="UP001281614"/>
    </source>
</evidence>
<proteinExistence type="predicted"/>
<accession>A0AAD9Y114</accession>
<dbReference type="EMBL" id="VYYT01000588">
    <property type="protein sequence ID" value="KAK2731351.1"/>
    <property type="molecule type" value="Genomic_DNA"/>
</dbReference>
<sequence length="210" mass="23256">MSMQLLLFDSLRIVVENLVLPPRSKGGETTISRCFETSGIENTRFGGFHGWSIADEATAKSADLKYPVIRDVASSKALRTVNTSKGNMGARDEIPEPAAVDMEGSHRKRDQGVHDGSQKRKMFPIPVYFKIYPLFHDIEESTARRSMCFRWMAVPRTKPAGRTALSLATGNVREKPDDCRFKAQIQAVSRSIHDGRRHGGFGMLGKGSAS</sequence>
<organism evidence="1 2">
    <name type="scientific">Colletotrichum kahawae</name>
    <name type="common">Coffee berry disease fungus</name>
    <dbReference type="NCBI Taxonomy" id="34407"/>
    <lineage>
        <taxon>Eukaryota</taxon>
        <taxon>Fungi</taxon>
        <taxon>Dikarya</taxon>
        <taxon>Ascomycota</taxon>
        <taxon>Pezizomycotina</taxon>
        <taxon>Sordariomycetes</taxon>
        <taxon>Hypocreomycetidae</taxon>
        <taxon>Glomerellales</taxon>
        <taxon>Glomerellaceae</taxon>
        <taxon>Colletotrichum</taxon>
        <taxon>Colletotrichum gloeosporioides species complex</taxon>
    </lineage>
</organism>
<gene>
    <name evidence="1" type="ORF">CKAH01_08999</name>
</gene>
<reference evidence="1" key="1">
    <citation type="submission" date="2023-02" db="EMBL/GenBank/DDBJ databases">
        <title>Colletotrichum kahawae CIFC_Que2 genome sequencing and assembly.</title>
        <authorList>
            <person name="Baroncelli R."/>
        </authorList>
    </citation>
    <scope>NUCLEOTIDE SEQUENCE</scope>
    <source>
        <strain evidence="1">CIFC_Que2</strain>
    </source>
</reference>